<gene>
    <name evidence="4" type="ORF">HZI73_18665</name>
</gene>
<feature type="coiled-coil region" evidence="2">
    <location>
        <begin position="85"/>
        <end position="119"/>
    </location>
</feature>
<proteinExistence type="predicted"/>
<dbReference type="PANTHER" id="PTHR30204">
    <property type="entry name" value="REDOX-CYCLING DRUG-SENSING TRANSCRIPTIONAL ACTIVATOR SOXR"/>
    <property type="match status" value="1"/>
</dbReference>
<dbReference type="Gene3D" id="1.10.1660.10">
    <property type="match status" value="1"/>
</dbReference>
<dbReference type="InterPro" id="IPR000551">
    <property type="entry name" value="MerR-type_HTH_dom"/>
</dbReference>
<sequence length="417" mass="47608">MMKIGDFSQLTGVPVKTLRYYAEIGLLHPACIEDNNYRYYGLEQLLEINHIIELKDCGFTLNEITNKDINTMNTSDLLCLYQKKLSVAEKERHFANMKIANLKRRISELKEKEKENMILYNLHQAPDHSTLMGTIKGVADFYSLNLSPEMLYGLTGQAFMINIHEELCPSGPYCYNLTAFIELLKNVGIEMKNCGFFTKSSTTKEREQIEKTIKEHLDSNNPCALLNMEYQLITGYDDTGFITTQPWSTDFPPGHLTYGTWEEIGNEIHMSIFTFNSVQQKPIDEMIKVALYSALEINTNPDQYTTKPYFTGLEAYDVFIKAIEDGHGSGQGNRWNATVWGECRNMASTFFKQLSDVYPNLSNDFLSLSHDYKLIGESLLKISESNLPIVPRIDVLKEIKSIESVAIDKIKTVLNKL</sequence>
<name>A0A8J8MMX3_9FIRM</name>
<evidence type="ECO:0000313" key="5">
    <source>
        <dbReference type="Proteomes" id="UP000683246"/>
    </source>
</evidence>
<dbReference type="EMBL" id="CP058649">
    <property type="protein sequence ID" value="QUI24188.1"/>
    <property type="molecule type" value="Genomic_DNA"/>
</dbReference>
<dbReference type="RefSeq" id="WP_212694882.1">
    <property type="nucleotide sequence ID" value="NZ_CP058649.1"/>
</dbReference>
<dbReference type="GO" id="GO:0003677">
    <property type="term" value="F:DNA binding"/>
    <property type="evidence" value="ECO:0007669"/>
    <property type="project" value="UniProtKB-KW"/>
</dbReference>
<keyword evidence="1" id="KW-0238">DNA-binding</keyword>
<dbReference type="GO" id="GO:0003700">
    <property type="term" value="F:DNA-binding transcription factor activity"/>
    <property type="evidence" value="ECO:0007669"/>
    <property type="project" value="InterPro"/>
</dbReference>
<organism evidence="4 5">
    <name type="scientific">Vallitalea pronyensis</name>
    <dbReference type="NCBI Taxonomy" id="1348613"/>
    <lineage>
        <taxon>Bacteria</taxon>
        <taxon>Bacillati</taxon>
        <taxon>Bacillota</taxon>
        <taxon>Clostridia</taxon>
        <taxon>Lachnospirales</taxon>
        <taxon>Vallitaleaceae</taxon>
        <taxon>Vallitalea</taxon>
    </lineage>
</organism>
<dbReference type="KEGG" id="vpy:HZI73_18665"/>
<evidence type="ECO:0000256" key="2">
    <source>
        <dbReference type="SAM" id="Coils"/>
    </source>
</evidence>
<dbReference type="InterPro" id="IPR009061">
    <property type="entry name" value="DNA-bd_dom_put_sf"/>
</dbReference>
<reference evidence="4" key="1">
    <citation type="submission" date="2020-07" db="EMBL/GenBank/DDBJ databases">
        <title>Vallitalea pronyensis genome.</title>
        <authorList>
            <person name="Postec A."/>
        </authorList>
    </citation>
    <scope>NUCLEOTIDE SEQUENCE</scope>
    <source>
        <strain evidence="4">FatNI3</strain>
    </source>
</reference>
<dbReference type="InterPro" id="IPR047057">
    <property type="entry name" value="MerR_fam"/>
</dbReference>
<keyword evidence="2" id="KW-0175">Coiled coil</keyword>
<evidence type="ECO:0000313" key="4">
    <source>
        <dbReference type="EMBL" id="QUI24188.1"/>
    </source>
</evidence>
<dbReference type="PANTHER" id="PTHR30204:SF97">
    <property type="entry name" value="MERR FAMILY REGULATORY PROTEIN"/>
    <property type="match status" value="1"/>
</dbReference>
<dbReference type="Proteomes" id="UP000683246">
    <property type="component" value="Chromosome"/>
</dbReference>
<dbReference type="Pfam" id="PF13411">
    <property type="entry name" value="MerR_1"/>
    <property type="match status" value="1"/>
</dbReference>
<evidence type="ECO:0000256" key="1">
    <source>
        <dbReference type="ARBA" id="ARBA00023125"/>
    </source>
</evidence>
<dbReference type="SMART" id="SM00422">
    <property type="entry name" value="HTH_MERR"/>
    <property type="match status" value="1"/>
</dbReference>
<feature type="domain" description="HTH merR-type" evidence="3">
    <location>
        <begin position="1"/>
        <end position="72"/>
    </location>
</feature>
<dbReference type="AlphaFoldDB" id="A0A8J8MMX3"/>
<evidence type="ECO:0000259" key="3">
    <source>
        <dbReference type="PROSITE" id="PS50937"/>
    </source>
</evidence>
<keyword evidence="5" id="KW-1185">Reference proteome</keyword>
<dbReference type="SUPFAM" id="SSF46955">
    <property type="entry name" value="Putative DNA-binding domain"/>
    <property type="match status" value="1"/>
</dbReference>
<accession>A0A8J8MMX3</accession>
<protein>
    <submittedName>
        <fullName evidence="4">MerR family transcriptional regulator</fullName>
    </submittedName>
</protein>
<dbReference type="PROSITE" id="PS50937">
    <property type="entry name" value="HTH_MERR_2"/>
    <property type="match status" value="1"/>
</dbReference>